<dbReference type="SMART" id="SM01100">
    <property type="entry name" value="CRAL_TRIO_N"/>
    <property type="match status" value="1"/>
</dbReference>
<dbReference type="InterPro" id="IPR036865">
    <property type="entry name" value="CRAL-TRIO_dom_sf"/>
</dbReference>
<dbReference type="PANTHER" id="PTHR46226">
    <property type="entry name" value="CRAL-TRIO DOMAIN-CONTAINING PROTEIN"/>
    <property type="match status" value="1"/>
</dbReference>
<evidence type="ECO:0000313" key="2">
    <source>
        <dbReference type="EMBL" id="CAD6205494.1"/>
    </source>
</evidence>
<feature type="domain" description="CRAL-TRIO" evidence="1">
    <location>
        <begin position="50"/>
        <end position="256"/>
    </location>
</feature>
<dbReference type="InterPro" id="IPR001251">
    <property type="entry name" value="CRAL-TRIO_dom"/>
</dbReference>
<dbReference type="Pfam" id="PF03765">
    <property type="entry name" value="CRAL_TRIO_N"/>
    <property type="match status" value="1"/>
</dbReference>
<dbReference type="Pfam" id="PF00650">
    <property type="entry name" value="CRAL_TRIO"/>
    <property type="match status" value="1"/>
</dbReference>
<sequence length="287" mass="32778">MHQGYPKETLVRFLKAREWNVSKAHKMIVDSLNWRIQNEIDSVLERPIVPVDLYRSIRDSQLIGLSGYTKEGLPVFGIGVGHSTYDKASVHYYVQSHIQINEYRDRIILPRLTQQFGQPVTKCIKVLDMTGLKLSALSQIKILTSISTVDDLNYPEKTETYYVVNVPCIFSACWYYQLPLIFRFAMLNICRLWTTRHFPISAAGRALDHQSIHLLTSTTASPLTILSTKELYDHIKEQASCRELIKMGSLHVSIPEPDPDDAKIVEVIQAEFQKIGEQDESPNGNKD</sequence>
<gene>
    <name evidence="2" type="ORF">NCGR_LOCUS3325</name>
</gene>
<proteinExistence type="predicted"/>
<dbReference type="PANTHER" id="PTHR46226:SF3">
    <property type="entry name" value="OS02G0200000 PROTEIN"/>
    <property type="match status" value="1"/>
</dbReference>
<dbReference type="Gene3D" id="3.40.525.10">
    <property type="entry name" value="CRAL-TRIO lipid binding domain"/>
    <property type="match status" value="1"/>
</dbReference>
<reference evidence="2" key="1">
    <citation type="submission" date="2020-10" db="EMBL/GenBank/DDBJ databases">
        <authorList>
            <person name="Han B."/>
            <person name="Lu T."/>
            <person name="Zhao Q."/>
            <person name="Huang X."/>
            <person name="Zhao Y."/>
        </authorList>
    </citation>
    <scope>NUCLEOTIDE SEQUENCE</scope>
</reference>
<organism evidence="2 3">
    <name type="scientific">Miscanthus lutarioriparius</name>
    <dbReference type="NCBI Taxonomy" id="422564"/>
    <lineage>
        <taxon>Eukaryota</taxon>
        <taxon>Viridiplantae</taxon>
        <taxon>Streptophyta</taxon>
        <taxon>Embryophyta</taxon>
        <taxon>Tracheophyta</taxon>
        <taxon>Spermatophyta</taxon>
        <taxon>Magnoliopsida</taxon>
        <taxon>Liliopsida</taxon>
        <taxon>Poales</taxon>
        <taxon>Poaceae</taxon>
        <taxon>PACMAD clade</taxon>
        <taxon>Panicoideae</taxon>
        <taxon>Andropogonodae</taxon>
        <taxon>Andropogoneae</taxon>
        <taxon>Saccharinae</taxon>
        <taxon>Miscanthus</taxon>
    </lineage>
</organism>
<dbReference type="EMBL" id="CAJGYO010000001">
    <property type="protein sequence ID" value="CAD6205494.1"/>
    <property type="molecule type" value="Genomic_DNA"/>
</dbReference>
<dbReference type="AlphaFoldDB" id="A0A811M9X1"/>
<dbReference type="OrthoDB" id="1434354at2759"/>
<protein>
    <recommendedName>
        <fullName evidence="1">CRAL-TRIO domain-containing protein</fullName>
    </recommendedName>
</protein>
<evidence type="ECO:0000259" key="1">
    <source>
        <dbReference type="PROSITE" id="PS50191"/>
    </source>
</evidence>
<evidence type="ECO:0000313" key="3">
    <source>
        <dbReference type="Proteomes" id="UP000604825"/>
    </source>
</evidence>
<accession>A0A811M9X1</accession>
<dbReference type="InterPro" id="IPR036273">
    <property type="entry name" value="CRAL/TRIO_N_dom_sf"/>
</dbReference>
<comment type="caution">
    <text evidence="2">The sequence shown here is derived from an EMBL/GenBank/DDBJ whole genome shotgun (WGS) entry which is preliminary data.</text>
</comment>
<dbReference type="InterPro" id="IPR011074">
    <property type="entry name" value="CRAL/TRIO_N_dom"/>
</dbReference>
<dbReference type="SUPFAM" id="SSF52087">
    <property type="entry name" value="CRAL/TRIO domain"/>
    <property type="match status" value="1"/>
</dbReference>
<dbReference type="SUPFAM" id="SSF46938">
    <property type="entry name" value="CRAL/TRIO N-terminal domain"/>
    <property type="match status" value="1"/>
</dbReference>
<dbReference type="CDD" id="cd00170">
    <property type="entry name" value="SEC14"/>
    <property type="match status" value="1"/>
</dbReference>
<dbReference type="PROSITE" id="PS50191">
    <property type="entry name" value="CRAL_TRIO"/>
    <property type="match status" value="1"/>
</dbReference>
<keyword evidence="3" id="KW-1185">Reference proteome</keyword>
<dbReference type="Proteomes" id="UP000604825">
    <property type="component" value="Unassembled WGS sequence"/>
</dbReference>
<name>A0A811M9X1_9POAL</name>